<name>A0ABP1ABP3_9BRYO</name>
<proteinExistence type="predicted"/>
<evidence type="ECO:0000313" key="2">
    <source>
        <dbReference type="EMBL" id="CAK9859970.1"/>
    </source>
</evidence>
<sequence length="78" mass="8148">MAAPFKALIAITPSYPPQQQGYYQQGPPVAPPPVYQQQPPPRAGGGGGGGGGGRCIEGWNRIKHLISSNVVSLQLLEP</sequence>
<evidence type="ECO:0000256" key="1">
    <source>
        <dbReference type="SAM" id="MobiDB-lite"/>
    </source>
</evidence>
<gene>
    <name evidence="2" type="ORF">CSSPJE1EN2_LOCUS2965</name>
</gene>
<evidence type="ECO:0000313" key="3">
    <source>
        <dbReference type="Proteomes" id="UP001497522"/>
    </source>
</evidence>
<keyword evidence="3" id="KW-1185">Reference proteome</keyword>
<feature type="compositionally biased region" description="Pro residues" evidence="1">
    <location>
        <begin position="28"/>
        <end position="42"/>
    </location>
</feature>
<organism evidence="2 3">
    <name type="scientific">Sphagnum jensenii</name>
    <dbReference type="NCBI Taxonomy" id="128206"/>
    <lineage>
        <taxon>Eukaryota</taxon>
        <taxon>Viridiplantae</taxon>
        <taxon>Streptophyta</taxon>
        <taxon>Embryophyta</taxon>
        <taxon>Bryophyta</taxon>
        <taxon>Sphagnophytina</taxon>
        <taxon>Sphagnopsida</taxon>
        <taxon>Sphagnales</taxon>
        <taxon>Sphagnaceae</taxon>
        <taxon>Sphagnum</taxon>
    </lineage>
</organism>
<dbReference type="EMBL" id="OZ023711">
    <property type="protein sequence ID" value="CAK9859970.1"/>
    <property type="molecule type" value="Genomic_DNA"/>
</dbReference>
<protein>
    <submittedName>
        <fullName evidence="2">Uncharacterized protein</fullName>
    </submittedName>
</protein>
<accession>A0ABP1ABP3</accession>
<feature type="compositionally biased region" description="Gly residues" evidence="1">
    <location>
        <begin position="43"/>
        <end position="54"/>
    </location>
</feature>
<feature type="region of interest" description="Disordered" evidence="1">
    <location>
        <begin position="16"/>
        <end position="54"/>
    </location>
</feature>
<reference evidence="2" key="1">
    <citation type="submission" date="2024-03" db="EMBL/GenBank/DDBJ databases">
        <authorList>
            <consortium name="ELIXIR-Norway"/>
            <consortium name="Elixir Norway"/>
        </authorList>
    </citation>
    <scope>NUCLEOTIDE SEQUENCE</scope>
</reference>
<feature type="compositionally biased region" description="Low complexity" evidence="1">
    <location>
        <begin position="17"/>
        <end position="27"/>
    </location>
</feature>
<dbReference type="Proteomes" id="UP001497522">
    <property type="component" value="Chromosome 10"/>
</dbReference>